<keyword evidence="7" id="KW-1185">Reference proteome</keyword>
<comment type="caution">
    <text evidence="6">The sequence shown here is derived from an EMBL/GenBank/DDBJ whole genome shotgun (WGS) entry which is preliminary data.</text>
</comment>
<keyword evidence="4" id="KW-0496">Mitochondrion</keyword>
<keyword evidence="5" id="KW-0687">Ribonucleoprotein</keyword>
<dbReference type="GO" id="GO:0005762">
    <property type="term" value="C:mitochondrial large ribosomal subunit"/>
    <property type="evidence" value="ECO:0007669"/>
    <property type="project" value="TreeGrafter"/>
</dbReference>
<evidence type="ECO:0000256" key="1">
    <source>
        <dbReference type="ARBA" id="ARBA00004173"/>
    </source>
</evidence>
<organism evidence="6 7">
    <name type="scientific">Allacma fusca</name>
    <dbReference type="NCBI Taxonomy" id="39272"/>
    <lineage>
        <taxon>Eukaryota</taxon>
        <taxon>Metazoa</taxon>
        <taxon>Ecdysozoa</taxon>
        <taxon>Arthropoda</taxon>
        <taxon>Hexapoda</taxon>
        <taxon>Collembola</taxon>
        <taxon>Symphypleona</taxon>
        <taxon>Sminthuridae</taxon>
        <taxon>Allacma</taxon>
    </lineage>
</organism>
<name>A0A8J2K6H7_9HEXA</name>
<evidence type="ECO:0000256" key="3">
    <source>
        <dbReference type="ARBA" id="ARBA00022980"/>
    </source>
</evidence>
<proteinExistence type="inferred from homology"/>
<dbReference type="OrthoDB" id="2014905at2759"/>
<protein>
    <recommendedName>
        <fullName evidence="8">Mitochondrial ribosomal protein L32</fullName>
    </recommendedName>
</protein>
<comment type="similarity">
    <text evidence="2">Belongs to the bacterial ribosomal protein bL32 family.</text>
</comment>
<dbReference type="InterPro" id="IPR051991">
    <property type="entry name" value="Mitoribosomal_protein_bL32"/>
</dbReference>
<evidence type="ECO:0000256" key="4">
    <source>
        <dbReference type="ARBA" id="ARBA00023128"/>
    </source>
</evidence>
<comment type="subcellular location">
    <subcellularLocation>
        <location evidence="1">Mitochondrion</location>
    </subcellularLocation>
</comment>
<gene>
    <name evidence="6" type="ORF">AFUS01_LOCUS19108</name>
</gene>
<dbReference type="AlphaFoldDB" id="A0A8J2K6H7"/>
<sequence length="198" mass="22429">MELIARLVRSSELTLRNFLKWPPGSLFPIRGLEPSFAGMIPEHAIEPMDEDPKSEGFVWGVPKRRRTAERRWSRKIGAEGWHMKILQPKTNLIICDSCGHHHEAKHLCRNCYDRVKAETEAIRTKIESQFGDNPEDRNVVVLYENETVGDSATQNKLLVELSKPRPAWFSKNLLQKSTAGVDNKTTTVTTKPPNLGGS</sequence>
<dbReference type="EMBL" id="CAJVCH010194853">
    <property type="protein sequence ID" value="CAG7730464.1"/>
    <property type="molecule type" value="Genomic_DNA"/>
</dbReference>
<keyword evidence="3" id="KW-0689">Ribosomal protein</keyword>
<evidence type="ECO:0000313" key="7">
    <source>
        <dbReference type="Proteomes" id="UP000708208"/>
    </source>
</evidence>
<reference evidence="6" key="1">
    <citation type="submission" date="2021-06" db="EMBL/GenBank/DDBJ databases">
        <authorList>
            <person name="Hodson N. C."/>
            <person name="Mongue J. A."/>
            <person name="Jaron S. K."/>
        </authorList>
    </citation>
    <scope>NUCLEOTIDE SEQUENCE</scope>
</reference>
<evidence type="ECO:0000256" key="5">
    <source>
        <dbReference type="ARBA" id="ARBA00023274"/>
    </source>
</evidence>
<accession>A0A8J2K6H7</accession>
<dbReference type="PANTHER" id="PTHR21026">
    <property type="entry name" value="39S RIBOSOMAL PROTEIN L32, MITOCHONDRIAL"/>
    <property type="match status" value="1"/>
</dbReference>
<evidence type="ECO:0008006" key="8">
    <source>
        <dbReference type="Google" id="ProtNLM"/>
    </source>
</evidence>
<dbReference type="PANTHER" id="PTHR21026:SF2">
    <property type="entry name" value="LARGE RIBOSOMAL SUBUNIT PROTEIN BL32M"/>
    <property type="match status" value="1"/>
</dbReference>
<dbReference type="GO" id="GO:0003735">
    <property type="term" value="F:structural constituent of ribosome"/>
    <property type="evidence" value="ECO:0007669"/>
    <property type="project" value="TreeGrafter"/>
</dbReference>
<evidence type="ECO:0000256" key="2">
    <source>
        <dbReference type="ARBA" id="ARBA00008560"/>
    </source>
</evidence>
<dbReference type="Proteomes" id="UP000708208">
    <property type="component" value="Unassembled WGS sequence"/>
</dbReference>
<evidence type="ECO:0000313" key="6">
    <source>
        <dbReference type="EMBL" id="CAG7730464.1"/>
    </source>
</evidence>